<dbReference type="Pfam" id="PF13847">
    <property type="entry name" value="Methyltransf_31"/>
    <property type="match status" value="1"/>
</dbReference>
<keyword evidence="3" id="KW-1185">Reference proteome</keyword>
<dbReference type="InterPro" id="IPR025714">
    <property type="entry name" value="Methyltranfer_dom"/>
</dbReference>
<evidence type="ECO:0000313" key="3">
    <source>
        <dbReference type="Proteomes" id="UP000053342"/>
    </source>
</evidence>
<feature type="domain" description="Methyltransferase" evidence="1">
    <location>
        <begin position="41"/>
        <end position="160"/>
    </location>
</feature>
<dbReference type="PANTHER" id="PTHR43591">
    <property type="entry name" value="METHYLTRANSFERASE"/>
    <property type="match status" value="1"/>
</dbReference>
<dbReference type="AlphaFoldDB" id="A0A0D2EC93"/>
<dbReference type="InterPro" id="IPR029063">
    <property type="entry name" value="SAM-dependent_MTases_sf"/>
</dbReference>
<dbReference type="HOGENOM" id="CLU_057148_0_0_1"/>
<dbReference type="Proteomes" id="UP000053342">
    <property type="component" value="Unassembled WGS sequence"/>
</dbReference>
<dbReference type="VEuPathDB" id="FungiDB:PV06_03950"/>
<dbReference type="CDD" id="cd02440">
    <property type="entry name" value="AdoMet_MTases"/>
    <property type="match status" value="1"/>
</dbReference>
<name>A0A0D2EC93_9EURO</name>
<gene>
    <name evidence="2" type="ORF">PV06_03950</name>
</gene>
<accession>A0A0D2EC93</accession>
<reference evidence="2 3" key="1">
    <citation type="submission" date="2015-01" db="EMBL/GenBank/DDBJ databases">
        <title>The Genome Sequence of Exophiala oligosperma CBS72588.</title>
        <authorList>
            <consortium name="The Broad Institute Genomics Platform"/>
            <person name="Cuomo C."/>
            <person name="de Hoog S."/>
            <person name="Gorbushina A."/>
            <person name="Stielow B."/>
            <person name="Teixiera M."/>
            <person name="Abouelleil A."/>
            <person name="Chapman S.B."/>
            <person name="Priest M."/>
            <person name="Young S.K."/>
            <person name="Wortman J."/>
            <person name="Nusbaum C."/>
            <person name="Birren B."/>
        </authorList>
    </citation>
    <scope>NUCLEOTIDE SEQUENCE [LARGE SCALE GENOMIC DNA]</scope>
    <source>
        <strain evidence="2 3">CBS 72588</strain>
    </source>
</reference>
<evidence type="ECO:0000313" key="2">
    <source>
        <dbReference type="EMBL" id="KIW45569.1"/>
    </source>
</evidence>
<dbReference type="OrthoDB" id="10017101at2759"/>
<protein>
    <recommendedName>
        <fullName evidence="1">Methyltransferase domain-containing protein</fullName>
    </recommendedName>
</protein>
<dbReference type="PANTHER" id="PTHR43591:SF24">
    <property type="entry name" value="2-METHOXY-6-POLYPRENYL-1,4-BENZOQUINOL METHYLASE, MITOCHONDRIAL"/>
    <property type="match status" value="1"/>
</dbReference>
<dbReference type="EMBL" id="KN847334">
    <property type="protein sequence ID" value="KIW45569.1"/>
    <property type="molecule type" value="Genomic_DNA"/>
</dbReference>
<dbReference type="GO" id="GO:0008168">
    <property type="term" value="F:methyltransferase activity"/>
    <property type="evidence" value="ECO:0007669"/>
    <property type="project" value="TreeGrafter"/>
</dbReference>
<dbReference type="STRING" id="215243.A0A0D2EC93"/>
<organism evidence="2 3">
    <name type="scientific">Exophiala oligosperma</name>
    <dbReference type="NCBI Taxonomy" id="215243"/>
    <lineage>
        <taxon>Eukaryota</taxon>
        <taxon>Fungi</taxon>
        <taxon>Dikarya</taxon>
        <taxon>Ascomycota</taxon>
        <taxon>Pezizomycotina</taxon>
        <taxon>Eurotiomycetes</taxon>
        <taxon>Chaetothyriomycetidae</taxon>
        <taxon>Chaetothyriales</taxon>
        <taxon>Herpotrichiellaceae</taxon>
        <taxon>Exophiala</taxon>
    </lineage>
</organism>
<dbReference type="SUPFAM" id="SSF53335">
    <property type="entry name" value="S-adenosyl-L-methionine-dependent methyltransferases"/>
    <property type="match status" value="1"/>
</dbReference>
<dbReference type="RefSeq" id="XP_016265785.1">
    <property type="nucleotide sequence ID" value="XM_016404780.1"/>
</dbReference>
<proteinExistence type="predicted"/>
<evidence type="ECO:0000259" key="1">
    <source>
        <dbReference type="Pfam" id="PF13847"/>
    </source>
</evidence>
<dbReference type="Gene3D" id="3.40.50.150">
    <property type="entry name" value="Vaccinia Virus protein VP39"/>
    <property type="match status" value="1"/>
</dbReference>
<sequence>MAQPKSTGNYTQGYSSQTVATQQARTVESEAAFLLPYIKERDYILDVGCGPGTITTGFVKYASKGKAVGVDISTNVLGRARATADEANIPKEGPGSVIFEEGNILQGLAYADNTFDVVFCSQTLGYMPLPDPPVKAITEMRRVLKPGGILATRDTVDQHFYPRSSDLDRLWVGNFRRAVLKGAPGAELAPPSLPALFRRAGFDADGGKVRIETGSTTFSGAETRQWLAKRAQSQLQPGDPLRQSWLDAGITDEEIQETLRASTQWAETEDAWFAALQCEMLAWK</sequence>
<dbReference type="GeneID" id="27356024"/>